<dbReference type="Gene3D" id="3.40.80.10">
    <property type="entry name" value="Peptidoglycan recognition protein-like"/>
    <property type="match status" value="1"/>
</dbReference>
<feature type="domain" description="N-acetylmuramoyl-L-alanine amidase" evidence="3">
    <location>
        <begin position="61"/>
        <end position="185"/>
    </location>
</feature>
<dbReference type="InterPro" id="IPR002502">
    <property type="entry name" value="Amidase_domain"/>
</dbReference>
<reference evidence="5 6" key="1">
    <citation type="submission" date="2020-08" db="EMBL/GenBank/DDBJ databases">
        <title>Genome public.</title>
        <authorList>
            <person name="Liu C."/>
            <person name="Sun Q."/>
        </authorList>
    </citation>
    <scope>NUCLEOTIDE SEQUENCE [LARGE SCALE GENOMIC DNA]</scope>
    <source>
        <strain evidence="5 6">NSJ-6</strain>
    </source>
</reference>
<dbReference type="Proteomes" id="UP000596929">
    <property type="component" value="Unassembled WGS sequence"/>
</dbReference>
<accession>A0ABR7D7S0</accession>
<evidence type="ECO:0000256" key="2">
    <source>
        <dbReference type="SAM" id="Phobius"/>
    </source>
</evidence>
<keyword evidence="6" id="KW-1185">Reference proteome</keyword>
<sequence>MKKEIKYIFFLVLILGTIYFLKPTILKVIGWSYKDIYNANITVEEIENMQKSLNIHYLKYEWSEELEVDNEPTKLVYHHTAIKNISPEDINKLHKNKGWKGIGYHYYIRKDGTIYKGREDDAEGSHVKGYNKESIGICVEGNFEEEYLSDEQIESLKKLSLYICLKYNIKDILPHKELGKTLCPGKNFPLEEIKNDVIKEIKKIN</sequence>
<dbReference type="CDD" id="cd06583">
    <property type="entry name" value="PGRP"/>
    <property type="match status" value="1"/>
</dbReference>
<keyword evidence="2" id="KW-1133">Transmembrane helix</keyword>
<comment type="caution">
    <text evidence="5">The sequence shown here is derived from an EMBL/GenBank/DDBJ whole genome shotgun (WGS) entry which is preliminary data.</text>
</comment>
<name>A0ABR7D7S0_9CLOT</name>
<dbReference type="SMART" id="SM00644">
    <property type="entry name" value="Ami_2"/>
    <property type="match status" value="1"/>
</dbReference>
<feature type="domain" description="Peptidoglycan recognition protein family" evidence="4">
    <location>
        <begin position="53"/>
        <end position="182"/>
    </location>
</feature>
<evidence type="ECO:0000259" key="3">
    <source>
        <dbReference type="SMART" id="SM00644"/>
    </source>
</evidence>
<dbReference type="SMART" id="SM00701">
    <property type="entry name" value="PGRP"/>
    <property type="match status" value="1"/>
</dbReference>
<dbReference type="PANTHER" id="PTHR11022:SF41">
    <property type="entry name" value="PEPTIDOGLYCAN-RECOGNITION PROTEIN LC-RELATED"/>
    <property type="match status" value="1"/>
</dbReference>
<evidence type="ECO:0000259" key="4">
    <source>
        <dbReference type="SMART" id="SM00701"/>
    </source>
</evidence>
<comment type="similarity">
    <text evidence="1">Belongs to the N-acetylmuramoyl-L-alanine amidase 2 family.</text>
</comment>
<protein>
    <submittedName>
        <fullName evidence="5">N-acetylmuramoyl-L-alanine amidase</fullName>
    </submittedName>
</protein>
<evidence type="ECO:0000256" key="1">
    <source>
        <dbReference type="ARBA" id="ARBA00007553"/>
    </source>
</evidence>
<dbReference type="InterPro" id="IPR015510">
    <property type="entry name" value="PGRP"/>
</dbReference>
<dbReference type="RefSeq" id="WP_186859049.1">
    <property type="nucleotide sequence ID" value="NZ_JACOOO010000001.1"/>
</dbReference>
<feature type="transmembrane region" description="Helical" evidence="2">
    <location>
        <begin position="7"/>
        <end position="26"/>
    </location>
</feature>
<evidence type="ECO:0000313" key="6">
    <source>
        <dbReference type="Proteomes" id="UP000596929"/>
    </source>
</evidence>
<proteinExistence type="inferred from homology"/>
<dbReference type="PANTHER" id="PTHR11022">
    <property type="entry name" value="PEPTIDOGLYCAN RECOGNITION PROTEIN"/>
    <property type="match status" value="1"/>
</dbReference>
<dbReference type="Pfam" id="PF01510">
    <property type="entry name" value="Amidase_2"/>
    <property type="match status" value="1"/>
</dbReference>
<dbReference type="InterPro" id="IPR036505">
    <property type="entry name" value="Amidase/PGRP_sf"/>
</dbReference>
<organism evidence="5 6">
    <name type="scientific">Clostridium hominis</name>
    <dbReference type="NCBI Taxonomy" id="2763036"/>
    <lineage>
        <taxon>Bacteria</taxon>
        <taxon>Bacillati</taxon>
        <taxon>Bacillota</taxon>
        <taxon>Clostridia</taxon>
        <taxon>Eubacteriales</taxon>
        <taxon>Clostridiaceae</taxon>
        <taxon>Clostridium</taxon>
    </lineage>
</organism>
<keyword evidence="2" id="KW-0812">Transmembrane</keyword>
<gene>
    <name evidence="5" type="ORF">H8S20_00860</name>
</gene>
<dbReference type="SUPFAM" id="SSF55846">
    <property type="entry name" value="N-acetylmuramoyl-L-alanine amidase-like"/>
    <property type="match status" value="1"/>
</dbReference>
<dbReference type="EMBL" id="JACOOO010000001">
    <property type="protein sequence ID" value="MBC5627436.1"/>
    <property type="molecule type" value="Genomic_DNA"/>
</dbReference>
<dbReference type="InterPro" id="IPR006619">
    <property type="entry name" value="PGRP_domain_met/bac"/>
</dbReference>
<evidence type="ECO:0000313" key="5">
    <source>
        <dbReference type="EMBL" id="MBC5627436.1"/>
    </source>
</evidence>
<keyword evidence="2" id="KW-0472">Membrane</keyword>